<dbReference type="Proteomes" id="UP000183255">
    <property type="component" value="Unassembled WGS sequence"/>
</dbReference>
<evidence type="ECO:0000256" key="2">
    <source>
        <dbReference type="ARBA" id="ARBA00022801"/>
    </source>
</evidence>
<dbReference type="RefSeq" id="WP_031573313.1">
    <property type="nucleotide sequence ID" value="NZ_DAMANS010000015.1"/>
</dbReference>
<dbReference type="SUPFAM" id="SSF52788">
    <property type="entry name" value="Phosphotyrosine protein phosphatases I"/>
    <property type="match status" value="1"/>
</dbReference>
<comment type="similarity">
    <text evidence="1">Belongs to the low molecular weight phosphotyrosine protein phosphatase family.</text>
</comment>
<evidence type="ECO:0000313" key="7">
    <source>
        <dbReference type="Proteomes" id="UP000183255"/>
    </source>
</evidence>
<feature type="domain" description="Phosphotyrosine protein phosphatase I" evidence="5">
    <location>
        <begin position="1"/>
        <end position="138"/>
    </location>
</feature>
<keyword evidence="3" id="KW-0904">Protein phosphatase</keyword>
<dbReference type="InterPro" id="IPR023485">
    <property type="entry name" value="Ptyr_pPase"/>
</dbReference>
<dbReference type="InterPro" id="IPR017867">
    <property type="entry name" value="Tyr_phospatase_low_mol_wt"/>
</dbReference>
<evidence type="ECO:0000256" key="4">
    <source>
        <dbReference type="PIRSR" id="PIRSR617867-1"/>
    </source>
</evidence>
<dbReference type="PANTHER" id="PTHR11717:SF31">
    <property type="entry name" value="LOW MOLECULAR WEIGHT PROTEIN-TYROSINE-PHOSPHATASE ETP-RELATED"/>
    <property type="match status" value="1"/>
</dbReference>
<feature type="active site" description="Nucleophile" evidence="4">
    <location>
        <position position="7"/>
    </location>
</feature>
<keyword evidence="2" id="KW-0378">Hydrolase</keyword>
<accession>A0A1G8GU04</accession>
<name>A0A1G8GU04_9CLOT</name>
<feature type="active site" description="Nucleophile" evidence="4">
    <location>
        <position position="13"/>
    </location>
</feature>
<evidence type="ECO:0000256" key="3">
    <source>
        <dbReference type="ARBA" id="ARBA00022912"/>
    </source>
</evidence>
<dbReference type="PRINTS" id="PR00719">
    <property type="entry name" value="LMWPTPASE"/>
</dbReference>
<evidence type="ECO:0000256" key="1">
    <source>
        <dbReference type="ARBA" id="ARBA00011063"/>
    </source>
</evidence>
<dbReference type="GO" id="GO:0004725">
    <property type="term" value="F:protein tyrosine phosphatase activity"/>
    <property type="evidence" value="ECO:0007669"/>
    <property type="project" value="InterPro"/>
</dbReference>
<dbReference type="AlphaFoldDB" id="A0A1G8GU04"/>
<dbReference type="InterPro" id="IPR050438">
    <property type="entry name" value="LMW_PTPase"/>
</dbReference>
<gene>
    <name evidence="6" type="ORF">SAMN05421804_101365</name>
</gene>
<organism evidence="6 7">
    <name type="scientific">Proteiniclasticum ruminis</name>
    <dbReference type="NCBI Taxonomy" id="398199"/>
    <lineage>
        <taxon>Bacteria</taxon>
        <taxon>Bacillati</taxon>
        <taxon>Bacillota</taxon>
        <taxon>Clostridia</taxon>
        <taxon>Eubacteriales</taxon>
        <taxon>Clostridiaceae</taxon>
        <taxon>Proteiniclasticum</taxon>
    </lineage>
</organism>
<proteinExistence type="inferred from homology"/>
<dbReference type="SMART" id="SM00226">
    <property type="entry name" value="LMWPc"/>
    <property type="match status" value="1"/>
</dbReference>
<evidence type="ECO:0000313" key="6">
    <source>
        <dbReference type="EMBL" id="SDH97832.1"/>
    </source>
</evidence>
<sequence>MNVLFVCTGNTCRSPMAEVIFNETYKKAKAVSRGLFVHRGSTLSPEAKNVLAREYGVIIERDAEELREFDISEADYIITMTDAQRREIKRRYGGDRVFTLKELAGESGDVIDPYGMSEQHYVETFSEIRRLIQNIPDFEKYRR</sequence>
<reference evidence="6 7" key="1">
    <citation type="submission" date="2016-10" db="EMBL/GenBank/DDBJ databases">
        <authorList>
            <person name="de Groot N.N."/>
        </authorList>
    </citation>
    <scope>NUCLEOTIDE SEQUENCE [LARGE SCALE GENOMIC DNA]</scope>
    <source>
        <strain evidence="6 7">CGMCC 1.5058</strain>
    </source>
</reference>
<dbReference type="Gene3D" id="3.40.50.2300">
    <property type="match status" value="1"/>
</dbReference>
<dbReference type="InterPro" id="IPR036196">
    <property type="entry name" value="Ptyr_pPase_sf"/>
</dbReference>
<dbReference type="EMBL" id="FNDZ01000001">
    <property type="protein sequence ID" value="SDH97832.1"/>
    <property type="molecule type" value="Genomic_DNA"/>
</dbReference>
<dbReference type="PANTHER" id="PTHR11717">
    <property type="entry name" value="LOW MOLECULAR WEIGHT PROTEIN TYROSINE PHOSPHATASE"/>
    <property type="match status" value="1"/>
</dbReference>
<feature type="active site" description="Proton donor" evidence="4">
    <location>
        <position position="112"/>
    </location>
</feature>
<evidence type="ECO:0000259" key="5">
    <source>
        <dbReference type="SMART" id="SM00226"/>
    </source>
</evidence>
<protein>
    <submittedName>
        <fullName evidence="6">Protein-tyrosine phosphatase</fullName>
    </submittedName>
</protein>
<dbReference type="Pfam" id="PF01451">
    <property type="entry name" value="LMWPc"/>
    <property type="match status" value="1"/>
</dbReference>